<dbReference type="STRING" id="1513793.SAMN06296036_107113"/>
<sequence>MFPIRKETLVSTVSIPHFEHIIEQAFAVPCSLKPFADDMTLFDITEAYQISWPEFENRLSSIFSLVQNSSCSLDEWQRDQINLKVDIRTENRRQEFPHTEKNLVPMTVDLLKSLVSDSKKGPVLVLGSEDRDGFTGSLYLREMGVTQARYLKGGMANFIRA</sequence>
<evidence type="ECO:0000313" key="2">
    <source>
        <dbReference type="Proteomes" id="UP000192907"/>
    </source>
</evidence>
<organism evidence="1 2">
    <name type="scientific">Pseudobacteriovorax antillogorgiicola</name>
    <dbReference type="NCBI Taxonomy" id="1513793"/>
    <lineage>
        <taxon>Bacteria</taxon>
        <taxon>Pseudomonadati</taxon>
        <taxon>Bdellovibrionota</taxon>
        <taxon>Oligoflexia</taxon>
        <taxon>Oligoflexales</taxon>
        <taxon>Pseudobacteriovoracaceae</taxon>
        <taxon>Pseudobacteriovorax</taxon>
    </lineage>
</organism>
<gene>
    <name evidence="1" type="ORF">SAMN06296036_107113</name>
</gene>
<evidence type="ECO:0008006" key="3">
    <source>
        <dbReference type="Google" id="ProtNLM"/>
    </source>
</evidence>
<dbReference type="RefSeq" id="WP_132318451.1">
    <property type="nucleotide sequence ID" value="NZ_FWZT01000007.1"/>
</dbReference>
<dbReference type="AlphaFoldDB" id="A0A1Y6BNR8"/>
<dbReference type="SUPFAM" id="SSF52821">
    <property type="entry name" value="Rhodanese/Cell cycle control phosphatase"/>
    <property type="match status" value="1"/>
</dbReference>
<evidence type="ECO:0000313" key="1">
    <source>
        <dbReference type="EMBL" id="SMF21579.1"/>
    </source>
</evidence>
<proteinExistence type="predicted"/>
<protein>
    <recommendedName>
        <fullName evidence="3">Rhodanese domain-containing protein</fullName>
    </recommendedName>
</protein>
<reference evidence="2" key="1">
    <citation type="submission" date="2017-04" db="EMBL/GenBank/DDBJ databases">
        <authorList>
            <person name="Varghese N."/>
            <person name="Submissions S."/>
        </authorList>
    </citation>
    <scope>NUCLEOTIDE SEQUENCE [LARGE SCALE GENOMIC DNA]</scope>
    <source>
        <strain evidence="2">RKEM611</strain>
    </source>
</reference>
<name>A0A1Y6BNR8_9BACT</name>
<dbReference type="EMBL" id="FWZT01000007">
    <property type="protein sequence ID" value="SMF21579.1"/>
    <property type="molecule type" value="Genomic_DNA"/>
</dbReference>
<keyword evidence="2" id="KW-1185">Reference proteome</keyword>
<accession>A0A1Y6BNR8</accession>
<dbReference type="Proteomes" id="UP000192907">
    <property type="component" value="Unassembled WGS sequence"/>
</dbReference>
<dbReference type="InterPro" id="IPR036873">
    <property type="entry name" value="Rhodanese-like_dom_sf"/>
</dbReference>